<reference evidence="4 5" key="1">
    <citation type="submission" date="2014-04" db="EMBL/GenBank/DDBJ databases">
        <authorList>
            <consortium name="DOE Joint Genome Institute"/>
            <person name="Kuo A."/>
            <person name="Gay G."/>
            <person name="Dore J."/>
            <person name="Kohler A."/>
            <person name="Nagy L.G."/>
            <person name="Floudas D."/>
            <person name="Copeland A."/>
            <person name="Barry K.W."/>
            <person name="Cichocki N."/>
            <person name="Veneault-Fourrey C."/>
            <person name="LaButti K."/>
            <person name="Lindquist E.A."/>
            <person name="Lipzen A."/>
            <person name="Lundell T."/>
            <person name="Morin E."/>
            <person name="Murat C."/>
            <person name="Sun H."/>
            <person name="Tunlid A."/>
            <person name="Henrissat B."/>
            <person name="Grigoriev I.V."/>
            <person name="Hibbett D.S."/>
            <person name="Martin F."/>
            <person name="Nordberg H.P."/>
            <person name="Cantor M.N."/>
            <person name="Hua S.X."/>
        </authorList>
    </citation>
    <scope>NUCLEOTIDE SEQUENCE [LARGE SCALE GENOMIC DNA]</scope>
    <source>
        <strain evidence="5">h7</strain>
    </source>
</reference>
<keyword evidence="2" id="KW-1133">Transmembrane helix</keyword>
<keyword evidence="2" id="KW-0472">Membrane</keyword>
<evidence type="ECO:0000256" key="2">
    <source>
        <dbReference type="SAM" id="Phobius"/>
    </source>
</evidence>
<accession>A0A0C2Z917</accession>
<dbReference type="InterPro" id="IPR055754">
    <property type="entry name" value="DUF7330"/>
</dbReference>
<feature type="transmembrane region" description="Helical" evidence="2">
    <location>
        <begin position="73"/>
        <end position="97"/>
    </location>
</feature>
<keyword evidence="2" id="KW-0812">Transmembrane</keyword>
<feature type="domain" description="DUF7330" evidence="3">
    <location>
        <begin position="313"/>
        <end position="434"/>
    </location>
</feature>
<evidence type="ECO:0000256" key="1">
    <source>
        <dbReference type="SAM" id="MobiDB-lite"/>
    </source>
</evidence>
<keyword evidence="5" id="KW-1185">Reference proteome</keyword>
<dbReference type="EMBL" id="KN831768">
    <property type="protein sequence ID" value="KIM49587.1"/>
    <property type="molecule type" value="Genomic_DNA"/>
</dbReference>
<reference evidence="5" key="2">
    <citation type="submission" date="2015-01" db="EMBL/GenBank/DDBJ databases">
        <title>Evolutionary Origins and Diversification of the Mycorrhizal Mutualists.</title>
        <authorList>
            <consortium name="DOE Joint Genome Institute"/>
            <consortium name="Mycorrhizal Genomics Consortium"/>
            <person name="Kohler A."/>
            <person name="Kuo A."/>
            <person name="Nagy L.G."/>
            <person name="Floudas D."/>
            <person name="Copeland A."/>
            <person name="Barry K.W."/>
            <person name="Cichocki N."/>
            <person name="Veneault-Fourrey C."/>
            <person name="LaButti K."/>
            <person name="Lindquist E.A."/>
            <person name="Lipzen A."/>
            <person name="Lundell T."/>
            <person name="Morin E."/>
            <person name="Murat C."/>
            <person name="Riley R."/>
            <person name="Ohm R."/>
            <person name="Sun H."/>
            <person name="Tunlid A."/>
            <person name="Henrissat B."/>
            <person name="Grigoriev I.V."/>
            <person name="Hibbett D.S."/>
            <person name="Martin F."/>
        </authorList>
    </citation>
    <scope>NUCLEOTIDE SEQUENCE [LARGE SCALE GENOMIC DNA]</scope>
    <source>
        <strain evidence="5">h7</strain>
    </source>
</reference>
<proteinExistence type="predicted"/>
<evidence type="ECO:0000259" key="3">
    <source>
        <dbReference type="Pfam" id="PF24016"/>
    </source>
</evidence>
<dbReference type="AlphaFoldDB" id="A0A0C2Z917"/>
<evidence type="ECO:0000313" key="5">
    <source>
        <dbReference type="Proteomes" id="UP000053424"/>
    </source>
</evidence>
<evidence type="ECO:0000313" key="4">
    <source>
        <dbReference type="EMBL" id="KIM49587.1"/>
    </source>
</evidence>
<gene>
    <name evidence="4" type="ORF">M413DRAFT_438772</name>
</gene>
<sequence length="500" mass="54162">MIITGEPPNKTPAGAQGQLPNDLRSNPPPPSYGTSQQYPRVTVLRPAYTAPPLAREYGVITYRRSPGLRFFKAFIVAFLVWILLTSLVESFVVVINWSHKGWPWIDDRWGYDIPVGLTLGDCIQGGRWTNRPVPWSAANDSADAGILSTLPKSFPFSSETTFELPVTSESLFLISRGHLSSGTVDLVTSRTQAPHSVSVHVVSNYFREDIRDLTKVCWLERGVRENGVGIFTPKWRNGGNHHGMGEQLYFETTITLPEVSGRNPLPIKNFETDVANTFHRIADLNTKVKFHSISLKGSNAPIHAQSLAAAVSSIITSNGEIKGTFNTSSSLVLSTSNGKIEVGVGLESSGSETNFDAHTSNGAIDADISLISTSSSGGGVFDVTTTTSNSDLNIDFPASPVNSHLEVLARTSNGVANIYLNPAYEGRFSLATSSVFRTSVHEHKEVVDPSGRGRQRQLQYKQVGRGTLEGTVQWQGPKGEGKPNGAVVVRTSNSPISLDL</sequence>
<organism evidence="4 5">
    <name type="scientific">Hebeloma cylindrosporum</name>
    <dbReference type="NCBI Taxonomy" id="76867"/>
    <lineage>
        <taxon>Eukaryota</taxon>
        <taxon>Fungi</taxon>
        <taxon>Dikarya</taxon>
        <taxon>Basidiomycota</taxon>
        <taxon>Agaricomycotina</taxon>
        <taxon>Agaricomycetes</taxon>
        <taxon>Agaricomycetidae</taxon>
        <taxon>Agaricales</taxon>
        <taxon>Agaricineae</taxon>
        <taxon>Hymenogastraceae</taxon>
        <taxon>Hebeloma</taxon>
    </lineage>
</organism>
<dbReference type="Proteomes" id="UP000053424">
    <property type="component" value="Unassembled WGS sequence"/>
</dbReference>
<feature type="region of interest" description="Disordered" evidence="1">
    <location>
        <begin position="1"/>
        <end position="37"/>
    </location>
</feature>
<dbReference type="HOGENOM" id="CLU_037980_2_0_1"/>
<dbReference type="OrthoDB" id="5570013at2759"/>
<dbReference type="Pfam" id="PF24016">
    <property type="entry name" value="DUF7330"/>
    <property type="match status" value="1"/>
</dbReference>
<name>A0A0C2Z917_HEBCY</name>
<dbReference type="STRING" id="686832.A0A0C2Z917"/>
<protein>
    <recommendedName>
        <fullName evidence="3">DUF7330 domain-containing protein</fullName>
    </recommendedName>
</protein>